<evidence type="ECO:0000313" key="2">
    <source>
        <dbReference type="EMBL" id="RMX39537.1"/>
    </source>
</evidence>
<dbReference type="AlphaFoldDB" id="A0A3M6TDM6"/>
<feature type="compositionally biased region" description="Basic and acidic residues" evidence="1">
    <location>
        <begin position="1"/>
        <end position="10"/>
    </location>
</feature>
<proteinExistence type="predicted"/>
<gene>
    <name evidence="2" type="ORF">pdam_00006093</name>
</gene>
<evidence type="ECO:0000313" key="3">
    <source>
        <dbReference type="Proteomes" id="UP000275408"/>
    </source>
</evidence>
<feature type="region of interest" description="Disordered" evidence="1">
    <location>
        <begin position="1"/>
        <end position="28"/>
    </location>
</feature>
<organism evidence="2 3">
    <name type="scientific">Pocillopora damicornis</name>
    <name type="common">Cauliflower coral</name>
    <name type="synonym">Millepora damicornis</name>
    <dbReference type="NCBI Taxonomy" id="46731"/>
    <lineage>
        <taxon>Eukaryota</taxon>
        <taxon>Metazoa</taxon>
        <taxon>Cnidaria</taxon>
        <taxon>Anthozoa</taxon>
        <taxon>Hexacorallia</taxon>
        <taxon>Scleractinia</taxon>
        <taxon>Astrocoeniina</taxon>
        <taxon>Pocilloporidae</taxon>
        <taxon>Pocillopora</taxon>
    </lineage>
</organism>
<dbReference type="Proteomes" id="UP000275408">
    <property type="component" value="Unassembled WGS sequence"/>
</dbReference>
<dbReference type="CDD" id="cd10442">
    <property type="entry name" value="GIY-YIG_PLEs"/>
    <property type="match status" value="1"/>
</dbReference>
<protein>
    <recommendedName>
        <fullName evidence="4">GIY-YIG domain-containing protein</fullName>
    </recommendedName>
</protein>
<sequence length="203" mass="23170">MLAKLADKSYAKKRTKSGKPNNGAEPANEFKATAVLPYVKGLSEQLRRCLQQQGVRAVFKSETTLRSQLVRPKDVVEPAKQDGVVYRIHCECGKVYIGETGRPMQDRIKEHDRDIRLAGTETSAVLEHAHNTGHKPLWNEVKFIDRGPYYYTRRVKEAIHIRIHPNNINRDSGIEIPEAWMPTIKKHNNRRAVRQRTAEGANP</sequence>
<dbReference type="PANTHER" id="PTHR21301:SF11">
    <property type="entry name" value="GIY-YIG DOMAIN-CONTAINING PROTEIN"/>
    <property type="match status" value="1"/>
</dbReference>
<comment type="caution">
    <text evidence="2">The sequence shown here is derived from an EMBL/GenBank/DDBJ whole genome shotgun (WGS) entry which is preliminary data.</text>
</comment>
<evidence type="ECO:0000256" key="1">
    <source>
        <dbReference type="SAM" id="MobiDB-lite"/>
    </source>
</evidence>
<dbReference type="PANTHER" id="PTHR21301">
    <property type="entry name" value="REVERSE TRANSCRIPTASE"/>
    <property type="match status" value="1"/>
</dbReference>
<dbReference type="OrthoDB" id="413953at2759"/>
<dbReference type="EMBL" id="RCHS01003809">
    <property type="protein sequence ID" value="RMX39537.1"/>
    <property type="molecule type" value="Genomic_DNA"/>
</dbReference>
<accession>A0A3M6TDM6</accession>
<reference evidence="2 3" key="1">
    <citation type="journal article" date="2018" name="Sci. Rep.">
        <title>Comparative analysis of the Pocillopora damicornis genome highlights role of immune system in coral evolution.</title>
        <authorList>
            <person name="Cunning R."/>
            <person name="Bay R.A."/>
            <person name="Gillette P."/>
            <person name="Baker A.C."/>
            <person name="Traylor-Knowles N."/>
        </authorList>
    </citation>
    <scope>NUCLEOTIDE SEQUENCE [LARGE SCALE GENOMIC DNA]</scope>
    <source>
        <strain evidence="2">RSMAS</strain>
        <tissue evidence="2">Whole animal</tissue>
    </source>
</reference>
<name>A0A3M6TDM6_POCDA</name>
<keyword evidence="3" id="KW-1185">Reference proteome</keyword>
<evidence type="ECO:0008006" key="4">
    <source>
        <dbReference type="Google" id="ProtNLM"/>
    </source>
</evidence>